<dbReference type="PROSITE" id="PS00373">
    <property type="entry name" value="GART"/>
    <property type="match status" value="1"/>
</dbReference>
<feature type="binding site" evidence="6">
    <location>
        <begin position="13"/>
        <end position="15"/>
    </location>
    <ligand>
        <name>N(1)-(5-phospho-beta-D-ribosyl)glycinamide</name>
        <dbReference type="ChEBI" id="CHEBI:143788"/>
    </ligand>
</feature>
<reference evidence="8" key="1">
    <citation type="journal article" date="2014" name="Int. J. Syst. Evol. Microbiol.">
        <title>Complete genome sequence of Corynebacterium casei LMG S-19264T (=DSM 44701T), isolated from a smear-ripened cheese.</title>
        <authorList>
            <consortium name="US DOE Joint Genome Institute (JGI-PGF)"/>
            <person name="Walter F."/>
            <person name="Albersmeier A."/>
            <person name="Kalinowski J."/>
            <person name="Ruckert C."/>
        </authorList>
    </citation>
    <scope>NUCLEOTIDE SEQUENCE</scope>
    <source>
        <strain evidence="8">JCM 15325</strain>
    </source>
</reference>
<dbReference type="EC" id="2.1.2.2" evidence="6"/>
<feature type="binding site" evidence="6">
    <location>
        <begin position="91"/>
        <end position="94"/>
    </location>
    <ligand>
        <name>(6R)-10-formyltetrahydrofolate</name>
        <dbReference type="ChEBI" id="CHEBI:195366"/>
    </ligand>
</feature>
<keyword evidence="2 6" id="KW-0808">Transferase</keyword>
<protein>
    <recommendedName>
        <fullName evidence="6">Phosphoribosylglycinamide formyltransferase</fullName>
        <ecNumber evidence="6">2.1.2.2</ecNumber>
    </recommendedName>
    <alternativeName>
        <fullName evidence="6">5'-phosphoribosylglycinamide transformylase</fullName>
    </alternativeName>
    <alternativeName>
        <fullName evidence="6">GAR transformylase</fullName>
        <shortName evidence="6">GART</shortName>
    </alternativeName>
</protein>
<dbReference type="GO" id="GO:0006189">
    <property type="term" value="P:'de novo' IMP biosynthetic process"/>
    <property type="evidence" value="ECO:0007669"/>
    <property type="project" value="UniProtKB-UniRule"/>
</dbReference>
<reference evidence="8" key="2">
    <citation type="submission" date="2020-09" db="EMBL/GenBank/DDBJ databases">
        <authorList>
            <person name="Sun Q."/>
            <person name="Ohkuma M."/>
        </authorList>
    </citation>
    <scope>NUCLEOTIDE SEQUENCE</scope>
    <source>
        <strain evidence="8">JCM 15325</strain>
    </source>
</reference>
<organism evidence="8 9">
    <name type="scientific">Sporolactobacillus putidus</name>
    <dbReference type="NCBI Taxonomy" id="492735"/>
    <lineage>
        <taxon>Bacteria</taxon>
        <taxon>Bacillati</taxon>
        <taxon>Bacillota</taxon>
        <taxon>Bacilli</taxon>
        <taxon>Bacillales</taxon>
        <taxon>Sporolactobacillaceae</taxon>
        <taxon>Sporolactobacillus</taxon>
    </lineage>
</organism>
<evidence type="ECO:0000256" key="4">
    <source>
        <dbReference type="ARBA" id="ARBA00038440"/>
    </source>
</evidence>
<dbReference type="InterPro" id="IPR002376">
    <property type="entry name" value="Formyl_transf_N"/>
</dbReference>
<feature type="binding site" evidence="6">
    <location>
        <position position="66"/>
    </location>
    <ligand>
        <name>(6R)-10-formyltetrahydrofolate</name>
        <dbReference type="ChEBI" id="CHEBI:195366"/>
    </ligand>
</feature>
<evidence type="ECO:0000313" key="8">
    <source>
        <dbReference type="EMBL" id="GGL60129.1"/>
    </source>
</evidence>
<comment type="pathway">
    <text evidence="1 6">Purine metabolism; IMP biosynthesis via de novo pathway; N(2)-formyl-N(1)-(5-phospho-D-ribosyl)glycinamide from N(1)-(5-phospho-D-ribosyl)glycinamide (10-formyl THF route): step 1/1.</text>
</comment>
<evidence type="ECO:0000259" key="7">
    <source>
        <dbReference type="Pfam" id="PF00551"/>
    </source>
</evidence>
<comment type="function">
    <text evidence="6">Catalyzes the transfer of a formyl group from 10-formyltetrahydrofolate to 5-phospho-ribosyl-glycinamide (GAR), producing 5-phospho-ribosyl-N-formylglycinamide (FGAR) and tetrahydrofolate.</text>
</comment>
<feature type="domain" description="Formyl transferase N-terminal" evidence="7">
    <location>
        <begin position="4"/>
        <end position="183"/>
    </location>
</feature>
<dbReference type="NCBIfam" id="TIGR00639">
    <property type="entry name" value="PurN"/>
    <property type="match status" value="1"/>
</dbReference>
<dbReference type="InterPro" id="IPR004607">
    <property type="entry name" value="GART"/>
</dbReference>
<dbReference type="FunFam" id="3.40.50.170:FF:000007">
    <property type="entry name" value="Phosphoribosylglycinamide formyltransferase"/>
    <property type="match status" value="1"/>
</dbReference>
<dbReference type="PANTHER" id="PTHR43369">
    <property type="entry name" value="PHOSPHORIBOSYLGLYCINAMIDE FORMYLTRANSFERASE"/>
    <property type="match status" value="1"/>
</dbReference>
<dbReference type="RefSeq" id="WP_188803877.1">
    <property type="nucleotide sequence ID" value="NZ_BMOK01000012.1"/>
</dbReference>
<dbReference type="PANTHER" id="PTHR43369:SF2">
    <property type="entry name" value="PHOSPHORIBOSYLGLYCINAMIDE FORMYLTRANSFERASE"/>
    <property type="match status" value="1"/>
</dbReference>
<comment type="similarity">
    <text evidence="4 6">Belongs to the GART family.</text>
</comment>
<dbReference type="EMBL" id="BMOK01000012">
    <property type="protein sequence ID" value="GGL60129.1"/>
    <property type="molecule type" value="Genomic_DNA"/>
</dbReference>
<evidence type="ECO:0000256" key="1">
    <source>
        <dbReference type="ARBA" id="ARBA00005054"/>
    </source>
</evidence>
<comment type="catalytic activity">
    <reaction evidence="5 6">
        <text>N(1)-(5-phospho-beta-D-ribosyl)glycinamide + (6R)-10-formyltetrahydrofolate = N(2)-formyl-N(1)-(5-phospho-beta-D-ribosyl)glycinamide + (6S)-5,6,7,8-tetrahydrofolate + H(+)</text>
        <dbReference type="Rhea" id="RHEA:15053"/>
        <dbReference type="ChEBI" id="CHEBI:15378"/>
        <dbReference type="ChEBI" id="CHEBI:57453"/>
        <dbReference type="ChEBI" id="CHEBI:143788"/>
        <dbReference type="ChEBI" id="CHEBI:147286"/>
        <dbReference type="ChEBI" id="CHEBI:195366"/>
        <dbReference type="EC" id="2.1.2.2"/>
    </reaction>
</comment>
<sequence length="189" mass="20482">MKHKIAIFASGHGTNFQAIAEAVRSGEIPATVELMVCDQPGAAVMDLARENGVEAMLIVRKDYPTKSAFEEEIAEACRKRGVEYIFLAGYMRILGKTLLEAYPHRIVNLHPALLPSFTGLDAIGQAFRKGVKITGVTVHYVDEGMDTGPIIAQAAVPILDGDSIDSLTERVHAAEHILYPKTIAKILGN</sequence>
<gene>
    <name evidence="6 8" type="primary">purN</name>
    <name evidence="8" type="ORF">GCM10007968_25110</name>
</gene>
<feature type="site" description="Raises pKa of active site His" evidence="6">
    <location>
        <position position="146"/>
    </location>
</feature>
<dbReference type="AlphaFoldDB" id="A0A917S6A1"/>
<dbReference type="Pfam" id="PF00551">
    <property type="entry name" value="Formyl_trans_N"/>
    <property type="match status" value="1"/>
</dbReference>
<feature type="binding site" evidence="6">
    <location>
        <position position="108"/>
    </location>
    <ligand>
        <name>(6R)-10-formyltetrahydrofolate</name>
        <dbReference type="ChEBI" id="CHEBI:195366"/>
    </ligand>
</feature>
<evidence type="ECO:0000256" key="3">
    <source>
        <dbReference type="ARBA" id="ARBA00022755"/>
    </source>
</evidence>
<dbReference type="InterPro" id="IPR001555">
    <property type="entry name" value="GART_AS"/>
</dbReference>
<name>A0A917S6A1_9BACL</name>
<evidence type="ECO:0000256" key="2">
    <source>
        <dbReference type="ARBA" id="ARBA00022679"/>
    </source>
</evidence>
<dbReference type="Gene3D" id="3.40.50.170">
    <property type="entry name" value="Formyl transferase, N-terminal domain"/>
    <property type="match status" value="1"/>
</dbReference>
<keyword evidence="3 6" id="KW-0658">Purine biosynthesis</keyword>
<accession>A0A917S6A1</accession>
<dbReference type="GO" id="GO:0004644">
    <property type="term" value="F:phosphoribosylglycinamide formyltransferase activity"/>
    <property type="evidence" value="ECO:0007669"/>
    <property type="project" value="UniProtKB-UniRule"/>
</dbReference>
<evidence type="ECO:0000313" key="9">
    <source>
        <dbReference type="Proteomes" id="UP000654670"/>
    </source>
</evidence>
<evidence type="ECO:0000256" key="6">
    <source>
        <dbReference type="HAMAP-Rule" id="MF_01930"/>
    </source>
</evidence>
<proteinExistence type="inferred from homology"/>
<dbReference type="HAMAP" id="MF_01930">
    <property type="entry name" value="PurN"/>
    <property type="match status" value="1"/>
</dbReference>
<dbReference type="SUPFAM" id="SSF53328">
    <property type="entry name" value="Formyltransferase"/>
    <property type="match status" value="1"/>
</dbReference>
<comment type="caution">
    <text evidence="8">The sequence shown here is derived from an EMBL/GenBank/DDBJ whole genome shotgun (WGS) entry which is preliminary data.</text>
</comment>
<feature type="active site" description="Proton donor" evidence="6">
    <location>
        <position position="110"/>
    </location>
</feature>
<dbReference type="InterPro" id="IPR036477">
    <property type="entry name" value="Formyl_transf_N_sf"/>
</dbReference>
<dbReference type="CDD" id="cd08645">
    <property type="entry name" value="FMT_core_GART"/>
    <property type="match status" value="1"/>
</dbReference>
<evidence type="ECO:0000256" key="5">
    <source>
        <dbReference type="ARBA" id="ARBA00047664"/>
    </source>
</evidence>
<dbReference type="GO" id="GO:0005829">
    <property type="term" value="C:cytosol"/>
    <property type="evidence" value="ECO:0007669"/>
    <property type="project" value="TreeGrafter"/>
</dbReference>
<dbReference type="Proteomes" id="UP000654670">
    <property type="component" value="Unassembled WGS sequence"/>
</dbReference>
<keyword evidence="9" id="KW-1185">Reference proteome</keyword>